<name>A0ABW2HJ10_9ACTN</name>
<evidence type="ECO:0000256" key="2">
    <source>
        <dbReference type="ARBA" id="ARBA00023125"/>
    </source>
</evidence>
<dbReference type="SMART" id="SM00345">
    <property type="entry name" value="HTH_GNTR"/>
    <property type="match status" value="1"/>
</dbReference>
<keyword evidence="6" id="KW-1185">Reference proteome</keyword>
<dbReference type="InterPro" id="IPR036390">
    <property type="entry name" value="WH_DNA-bd_sf"/>
</dbReference>
<reference evidence="6" key="1">
    <citation type="journal article" date="2019" name="Int. J. Syst. Evol. Microbiol.">
        <title>The Global Catalogue of Microorganisms (GCM) 10K type strain sequencing project: providing services to taxonomists for standard genome sequencing and annotation.</title>
        <authorList>
            <consortium name="The Broad Institute Genomics Platform"/>
            <consortium name="The Broad Institute Genome Sequencing Center for Infectious Disease"/>
            <person name="Wu L."/>
            <person name="Ma J."/>
        </authorList>
    </citation>
    <scope>NUCLEOTIDE SEQUENCE [LARGE SCALE GENOMIC DNA]</scope>
    <source>
        <strain evidence="6">XZYJT-10</strain>
    </source>
</reference>
<keyword evidence="3" id="KW-0804">Transcription</keyword>
<dbReference type="InterPro" id="IPR011663">
    <property type="entry name" value="UTRA"/>
</dbReference>
<dbReference type="PRINTS" id="PR00035">
    <property type="entry name" value="HTHGNTR"/>
</dbReference>
<dbReference type="Proteomes" id="UP001596548">
    <property type="component" value="Unassembled WGS sequence"/>
</dbReference>
<dbReference type="InterPro" id="IPR050679">
    <property type="entry name" value="Bact_HTH_transcr_reg"/>
</dbReference>
<dbReference type="RefSeq" id="WP_378963990.1">
    <property type="nucleotide sequence ID" value="NZ_JBHTBJ010000001.1"/>
</dbReference>
<evidence type="ECO:0000259" key="4">
    <source>
        <dbReference type="PROSITE" id="PS50949"/>
    </source>
</evidence>
<dbReference type="CDD" id="cd07377">
    <property type="entry name" value="WHTH_GntR"/>
    <property type="match status" value="1"/>
</dbReference>
<evidence type="ECO:0000313" key="6">
    <source>
        <dbReference type="Proteomes" id="UP001596548"/>
    </source>
</evidence>
<feature type="domain" description="HTH gntR-type" evidence="4">
    <location>
        <begin position="77"/>
        <end position="145"/>
    </location>
</feature>
<dbReference type="PROSITE" id="PS50949">
    <property type="entry name" value="HTH_GNTR"/>
    <property type="match status" value="1"/>
</dbReference>
<dbReference type="Gene3D" id="1.10.10.10">
    <property type="entry name" value="Winged helix-like DNA-binding domain superfamily/Winged helix DNA-binding domain"/>
    <property type="match status" value="1"/>
</dbReference>
<dbReference type="SUPFAM" id="SSF64288">
    <property type="entry name" value="Chorismate lyase-like"/>
    <property type="match status" value="1"/>
</dbReference>
<protein>
    <submittedName>
        <fullName evidence="5">GntR family transcriptional regulator</fullName>
    </submittedName>
</protein>
<gene>
    <name evidence="5" type="ORF">ACFQS1_01340</name>
</gene>
<organism evidence="5 6">
    <name type="scientific">Paractinoplanes rhizophilus</name>
    <dbReference type="NCBI Taxonomy" id="1416877"/>
    <lineage>
        <taxon>Bacteria</taxon>
        <taxon>Bacillati</taxon>
        <taxon>Actinomycetota</taxon>
        <taxon>Actinomycetes</taxon>
        <taxon>Micromonosporales</taxon>
        <taxon>Micromonosporaceae</taxon>
        <taxon>Paractinoplanes</taxon>
    </lineage>
</organism>
<sequence length="316" mass="33847">MSLPCGPRWIDVDVRAGGADGPWWRVADGTGAAGRRGHGRGGLQTARTCSVRVWHAGRSFPRAGPSRREDALTAPRTPKYQAIAAELAARIRGGELAPGSALPPQKELSAAFGVTLATLRQALRQLEDDGLVSQQPGRGTFVAEPRAAYRLDSLRGFAEDLRAQGQTVSTQILGQAVRRPPSWVAARLGGDADRVVRLERLRLLAGRPAVHQLSWIAGIDLADVDLSGTSLYAALADRGIVVHRASEVVRPGVLDAVTADLLGHPEGTPAFVSDRVTFGLDDRALVFDRATILGNILEIRTERAVTGLSMQWSRQT</sequence>
<dbReference type="Pfam" id="PF00392">
    <property type="entry name" value="GntR"/>
    <property type="match status" value="1"/>
</dbReference>
<comment type="caution">
    <text evidence="5">The sequence shown here is derived from an EMBL/GenBank/DDBJ whole genome shotgun (WGS) entry which is preliminary data.</text>
</comment>
<proteinExistence type="predicted"/>
<dbReference type="InterPro" id="IPR028978">
    <property type="entry name" value="Chorismate_lyase_/UTRA_dom_sf"/>
</dbReference>
<accession>A0ABW2HJ10</accession>
<evidence type="ECO:0000313" key="5">
    <source>
        <dbReference type="EMBL" id="MFC7272611.1"/>
    </source>
</evidence>
<keyword evidence="2" id="KW-0238">DNA-binding</keyword>
<dbReference type="Pfam" id="PF07702">
    <property type="entry name" value="UTRA"/>
    <property type="match status" value="1"/>
</dbReference>
<dbReference type="PANTHER" id="PTHR44846:SF1">
    <property type="entry name" value="MANNOSYL-D-GLYCERATE TRANSPORT_METABOLISM SYSTEM REPRESSOR MNGR-RELATED"/>
    <property type="match status" value="1"/>
</dbReference>
<keyword evidence="1" id="KW-0805">Transcription regulation</keyword>
<dbReference type="InterPro" id="IPR000524">
    <property type="entry name" value="Tscrpt_reg_HTH_GntR"/>
</dbReference>
<dbReference type="InterPro" id="IPR036388">
    <property type="entry name" value="WH-like_DNA-bd_sf"/>
</dbReference>
<dbReference type="EMBL" id="JBHTBJ010000001">
    <property type="protein sequence ID" value="MFC7272611.1"/>
    <property type="molecule type" value="Genomic_DNA"/>
</dbReference>
<dbReference type="Gene3D" id="3.40.1410.10">
    <property type="entry name" value="Chorismate lyase-like"/>
    <property type="match status" value="1"/>
</dbReference>
<evidence type="ECO:0000256" key="3">
    <source>
        <dbReference type="ARBA" id="ARBA00023163"/>
    </source>
</evidence>
<evidence type="ECO:0000256" key="1">
    <source>
        <dbReference type="ARBA" id="ARBA00023015"/>
    </source>
</evidence>
<dbReference type="SMART" id="SM00866">
    <property type="entry name" value="UTRA"/>
    <property type="match status" value="1"/>
</dbReference>
<dbReference type="PANTHER" id="PTHR44846">
    <property type="entry name" value="MANNOSYL-D-GLYCERATE TRANSPORT/METABOLISM SYSTEM REPRESSOR MNGR-RELATED"/>
    <property type="match status" value="1"/>
</dbReference>
<dbReference type="SUPFAM" id="SSF46785">
    <property type="entry name" value="Winged helix' DNA-binding domain"/>
    <property type="match status" value="1"/>
</dbReference>